<evidence type="ECO:0000256" key="3">
    <source>
        <dbReference type="ARBA" id="ARBA00023242"/>
    </source>
</evidence>
<dbReference type="InterPro" id="IPR016024">
    <property type="entry name" value="ARM-type_fold"/>
</dbReference>
<dbReference type="Gene3D" id="1.25.10.10">
    <property type="entry name" value="Leucine-rich Repeat Variant"/>
    <property type="match status" value="1"/>
</dbReference>
<dbReference type="Proteomes" id="UP001165740">
    <property type="component" value="Chromosome 1"/>
</dbReference>
<dbReference type="PANTHER" id="PTHR48287:SF1">
    <property type="entry name" value="ARM REPEAT SUPERFAMILY PROTEIN"/>
    <property type="match status" value="1"/>
</dbReference>
<feature type="compositionally biased region" description="Acidic residues" evidence="4">
    <location>
        <begin position="1071"/>
        <end position="1088"/>
    </location>
</feature>
<feature type="region of interest" description="Disordered" evidence="4">
    <location>
        <begin position="1281"/>
        <end position="1306"/>
    </location>
</feature>
<feature type="region of interest" description="Disordered" evidence="4">
    <location>
        <begin position="1039"/>
        <end position="1100"/>
    </location>
</feature>
<dbReference type="InterPro" id="IPR052087">
    <property type="entry name" value="RRP12"/>
</dbReference>
<evidence type="ECO:0000313" key="8">
    <source>
        <dbReference type="RefSeq" id="XP_055894966.1"/>
    </source>
</evidence>
<dbReference type="InterPro" id="IPR012978">
    <property type="entry name" value="HEAT_RRP12"/>
</dbReference>
<proteinExistence type="inferred from homology"/>
<gene>
    <name evidence="8" type="primary">LOC106064234</name>
</gene>
<sequence>MKVRKIVTSKPNTKMKITKRKLPKSSSSNPTTKKFREAVRQTLLTSSGGVFLQSNKTPLKSQIINSGSLTLEALEKHNASTHGFTEASIQDDVASMGGTTFNTWATNLTGCTNITFSRVHHYLNSNNAIHKEILAVLAAITEVIKENGGIGTDVQYFATLVTSLESADKTETRMAMAHLLSVVIKRVPVSILRSRYSQVEKILLKTITECVQNQVLSPLKPALSCLASLLRVQDLTKWLDGSTTHAFNALLAFITHKKPKLRRAAQTAIKVVLKGSLFMQQTPAPPCHPAAPVTANYCEKQIEAFKGHSNKTEVLHMLSLLKNIIFVFPAGNIKTLCETMLRFMTLTDLIMKTSCMEVLYHLFSAKPSAQCMPAAMNAQILTALHEYQPSDKDSQQMLAWIKVIEAATLNLVNQDLELGMNHLPRLFSKLMSCLLTNGHDVAKAAVESMKTLLLSVNKEKVVKSSTSLAAIQKLVKTMEAGLGYQFCSVWSLVLQLWSTAFLALGSIIPQALLSCLSSLGELRDSPHFSYKGEMDHAVGSAVKSMGPRLVLEALPLGITGENDNLEFPRGWLLPVIRDNVTHTELNFFAVYFLPLAAKFKTKADELSKEKRLAESKVYETLHHQMWSLLKGFCDHPTDITKSFQAIAKTLGTALNEREDLQLDVMSALRSLITCSLQNESDKKELGRFAKNYLPILFNLFTEESKSNDGVRLAALETIKKYMLVTDKKLVMTYLDKCLEKIDLDSKNFKNVALLDLVIAMIPYADDVSLNKIFNLSLQELSSEDKGIQKKSYRVLEEISKSESSNCKEIVLCNLQQINETILKSLSKSSPAAKAPRLRCLIHLYRNLQDKSLDFFLSTLPEAILCTKEIGSKAKAVAFDLLVVMAETYMRWNPEHSENENLSAFVQHVMAGLAGSVHMVSATILALSHIVFKFKGKLTGPILDNLIDNACLLLSSKTKEVSKAAVGFIKVLLSVYENTVIASHLKQLLNSLHDVAVKGSMKRFIKIIYAKFIKKFGYELILSMTKPSVHKLLKNLHKAQERAKRKKNGKENSEDDSESESDDDKFTAQPESIDDLLQDTDSELDEEEEGVSKKKSKRKRGNDAWLMESGENIVDFMDPGASKQVLATKPETGVKEKKSDQERGFKFSSDGRLIITKDEEENKKDKSNKKVKDIDAEDDDLNDSLGLYVENIKTMNRKRKLTTELNDEEDIPPASKYKAGGSGIHRPVKNTVKEKIEIGQEYRSKKALGDVKKKGKPDPYAYVPLNFNHLNKRKQMKVKGTFSNLVKGAKKGAAKGNKSRVHQKRKK</sequence>
<feature type="compositionally biased region" description="Acidic residues" evidence="4">
    <location>
        <begin position="1052"/>
        <end position="1062"/>
    </location>
</feature>
<feature type="region of interest" description="Disordered" evidence="4">
    <location>
        <begin position="1"/>
        <end position="33"/>
    </location>
</feature>
<dbReference type="Pfam" id="PF08161">
    <property type="entry name" value="RRP12_HEAT"/>
    <property type="match status" value="1"/>
</dbReference>
<evidence type="ECO:0000256" key="2">
    <source>
        <dbReference type="ARBA" id="ARBA00007690"/>
    </source>
</evidence>
<feature type="region of interest" description="Disordered" evidence="4">
    <location>
        <begin position="1203"/>
        <end position="1227"/>
    </location>
</feature>
<dbReference type="InterPro" id="IPR057860">
    <property type="entry name" value="HEAT_RRP12_N"/>
</dbReference>
<keyword evidence="7" id="KW-1185">Reference proteome</keyword>
<comment type="similarity">
    <text evidence="2">Belongs to the RRP12 family.</text>
</comment>
<accession>A0A9W3B6A9</accession>
<evidence type="ECO:0000256" key="1">
    <source>
        <dbReference type="ARBA" id="ARBA00004123"/>
    </source>
</evidence>
<dbReference type="OMA" id="PDQMKHR"/>
<dbReference type="OrthoDB" id="2192888at2759"/>
<dbReference type="SUPFAM" id="SSF48371">
    <property type="entry name" value="ARM repeat"/>
    <property type="match status" value="1"/>
</dbReference>
<reference evidence="8" key="1">
    <citation type="submission" date="2025-08" db="UniProtKB">
        <authorList>
            <consortium name="RefSeq"/>
        </authorList>
    </citation>
    <scope>IDENTIFICATION</scope>
</reference>
<dbReference type="InterPro" id="IPR011989">
    <property type="entry name" value="ARM-like"/>
</dbReference>
<feature type="compositionally biased region" description="Basic and acidic residues" evidence="4">
    <location>
        <begin position="1154"/>
        <end position="1173"/>
    </location>
</feature>
<feature type="compositionally biased region" description="Basic and acidic residues" evidence="4">
    <location>
        <begin position="1131"/>
        <end position="1144"/>
    </location>
</feature>
<dbReference type="GeneID" id="106064234"/>
<feature type="region of interest" description="Disordered" evidence="4">
    <location>
        <begin position="1117"/>
        <end position="1175"/>
    </location>
</feature>
<comment type="subcellular location">
    <subcellularLocation>
        <location evidence="1">Nucleus</location>
    </subcellularLocation>
</comment>
<dbReference type="GO" id="GO:0005634">
    <property type="term" value="C:nucleus"/>
    <property type="evidence" value="ECO:0007669"/>
    <property type="project" value="UniProtKB-SubCell"/>
</dbReference>
<name>A0A9W3B6A9_BIOGL</name>
<feature type="domain" description="RRP12 N-terminal HEAT" evidence="6">
    <location>
        <begin position="119"/>
        <end position="365"/>
    </location>
</feature>
<feature type="domain" description="RRP12 HEAT" evidence="5">
    <location>
        <begin position="439"/>
        <end position="702"/>
    </location>
</feature>
<dbReference type="Pfam" id="PF25772">
    <property type="entry name" value="HEAT_RRP12_N"/>
    <property type="match status" value="1"/>
</dbReference>
<evidence type="ECO:0000313" key="7">
    <source>
        <dbReference type="Proteomes" id="UP001165740"/>
    </source>
</evidence>
<evidence type="ECO:0000259" key="6">
    <source>
        <dbReference type="Pfam" id="PF25772"/>
    </source>
</evidence>
<evidence type="ECO:0000256" key="4">
    <source>
        <dbReference type="SAM" id="MobiDB-lite"/>
    </source>
</evidence>
<keyword evidence="3" id="KW-0539">Nucleus</keyword>
<feature type="compositionally biased region" description="Basic residues" evidence="4">
    <location>
        <begin position="1287"/>
        <end position="1306"/>
    </location>
</feature>
<dbReference type="RefSeq" id="XP_055894966.1">
    <property type="nucleotide sequence ID" value="XM_056038991.1"/>
</dbReference>
<organism evidence="7 8">
    <name type="scientific">Biomphalaria glabrata</name>
    <name type="common">Bloodfluke planorb</name>
    <name type="synonym">Freshwater snail</name>
    <dbReference type="NCBI Taxonomy" id="6526"/>
    <lineage>
        <taxon>Eukaryota</taxon>
        <taxon>Metazoa</taxon>
        <taxon>Spiralia</taxon>
        <taxon>Lophotrochozoa</taxon>
        <taxon>Mollusca</taxon>
        <taxon>Gastropoda</taxon>
        <taxon>Heterobranchia</taxon>
        <taxon>Euthyneura</taxon>
        <taxon>Panpulmonata</taxon>
        <taxon>Hygrophila</taxon>
        <taxon>Lymnaeoidea</taxon>
        <taxon>Planorbidae</taxon>
        <taxon>Biomphalaria</taxon>
    </lineage>
</organism>
<dbReference type="PANTHER" id="PTHR48287">
    <property type="entry name" value="ARM REPEAT SUPERFAMILY PROTEIN"/>
    <property type="match status" value="1"/>
</dbReference>
<protein>
    <submittedName>
        <fullName evidence="8">RRP12-like protein</fullName>
    </submittedName>
</protein>
<evidence type="ECO:0000259" key="5">
    <source>
        <dbReference type="Pfam" id="PF08161"/>
    </source>
</evidence>